<dbReference type="GO" id="GO:0004888">
    <property type="term" value="F:transmembrane signaling receptor activity"/>
    <property type="evidence" value="ECO:0007669"/>
    <property type="project" value="TreeGrafter"/>
</dbReference>
<dbReference type="SMART" id="SM00409">
    <property type="entry name" value="IG"/>
    <property type="match status" value="1"/>
</dbReference>
<dbReference type="InterPro" id="IPR036179">
    <property type="entry name" value="Ig-like_dom_sf"/>
</dbReference>
<feature type="domain" description="Ig-like" evidence="4">
    <location>
        <begin position="17"/>
        <end position="102"/>
    </location>
</feature>
<feature type="signal peptide" evidence="3">
    <location>
        <begin position="1"/>
        <end position="17"/>
    </location>
</feature>
<dbReference type="InterPro" id="IPR003599">
    <property type="entry name" value="Ig_sub"/>
</dbReference>
<gene>
    <name evidence="5" type="ORF">AALO_G00300290</name>
</gene>
<evidence type="ECO:0000256" key="1">
    <source>
        <dbReference type="ARBA" id="ARBA00022729"/>
    </source>
</evidence>
<dbReference type="GO" id="GO:0006955">
    <property type="term" value="P:immune response"/>
    <property type="evidence" value="ECO:0007669"/>
    <property type="project" value="TreeGrafter"/>
</dbReference>
<dbReference type="AlphaFoldDB" id="A0AAV6FEC1"/>
<keyword evidence="6" id="KW-1185">Reference proteome</keyword>
<evidence type="ECO:0000313" key="6">
    <source>
        <dbReference type="Proteomes" id="UP000823561"/>
    </source>
</evidence>
<dbReference type="PANTHER" id="PTHR11481">
    <property type="entry name" value="IMMUNOGLOBULIN FC RECEPTOR"/>
    <property type="match status" value="1"/>
</dbReference>
<dbReference type="SUPFAM" id="SSF48726">
    <property type="entry name" value="Immunoglobulin"/>
    <property type="match status" value="1"/>
</dbReference>
<evidence type="ECO:0000259" key="4">
    <source>
        <dbReference type="PROSITE" id="PS50835"/>
    </source>
</evidence>
<keyword evidence="2" id="KW-1015">Disulfide bond</keyword>
<keyword evidence="1 3" id="KW-0732">Signal</keyword>
<dbReference type="Gene3D" id="2.60.40.10">
    <property type="entry name" value="Immunoglobulins"/>
    <property type="match status" value="1"/>
</dbReference>
<dbReference type="GO" id="GO:0007166">
    <property type="term" value="P:cell surface receptor signaling pathway"/>
    <property type="evidence" value="ECO:0007669"/>
    <property type="project" value="TreeGrafter"/>
</dbReference>
<comment type="caution">
    <text evidence="5">The sequence shown here is derived from an EMBL/GenBank/DDBJ whole genome shotgun (WGS) entry which is preliminary data.</text>
</comment>
<dbReference type="InterPro" id="IPR050488">
    <property type="entry name" value="Ig_Fc_receptor"/>
</dbReference>
<dbReference type="Proteomes" id="UP000823561">
    <property type="component" value="Chromosome 24"/>
</dbReference>
<dbReference type="PROSITE" id="PS50835">
    <property type="entry name" value="IG_LIKE"/>
    <property type="match status" value="1"/>
</dbReference>
<evidence type="ECO:0000313" key="5">
    <source>
        <dbReference type="EMBL" id="KAG5261124.1"/>
    </source>
</evidence>
<dbReference type="InterPro" id="IPR013783">
    <property type="entry name" value="Ig-like_fold"/>
</dbReference>
<evidence type="ECO:0000256" key="3">
    <source>
        <dbReference type="SAM" id="SignalP"/>
    </source>
</evidence>
<dbReference type="Pfam" id="PF13927">
    <property type="entry name" value="Ig_3"/>
    <property type="match status" value="1"/>
</dbReference>
<dbReference type="InterPro" id="IPR007110">
    <property type="entry name" value="Ig-like_dom"/>
</dbReference>
<reference evidence="5" key="1">
    <citation type="submission" date="2020-10" db="EMBL/GenBank/DDBJ databases">
        <title>Chromosome-scale genome assembly of the Allis shad, Alosa alosa.</title>
        <authorList>
            <person name="Margot Z."/>
            <person name="Christophe K."/>
            <person name="Cabau C."/>
            <person name="Louis A."/>
            <person name="Berthelot C."/>
            <person name="Parey E."/>
            <person name="Roest Crollius H."/>
            <person name="Montfort J."/>
            <person name="Robinson-Rechavi M."/>
            <person name="Bucao C."/>
            <person name="Bouchez O."/>
            <person name="Gislard M."/>
            <person name="Lluch J."/>
            <person name="Milhes M."/>
            <person name="Lampietro C."/>
            <person name="Lopez Roques C."/>
            <person name="Donnadieu C."/>
            <person name="Braasch I."/>
            <person name="Desvignes T."/>
            <person name="Postlethwait J."/>
            <person name="Bobe J."/>
            <person name="Guiguen Y."/>
        </authorList>
    </citation>
    <scope>NUCLEOTIDE SEQUENCE</scope>
    <source>
        <strain evidence="5">M-15738</strain>
        <tissue evidence="5">Blood</tissue>
    </source>
</reference>
<name>A0AAV6FEC1_9TELE</name>
<dbReference type="GO" id="GO:0009897">
    <property type="term" value="C:external side of plasma membrane"/>
    <property type="evidence" value="ECO:0007669"/>
    <property type="project" value="TreeGrafter"/>
</dbReference>
<sequence>MCMCWMVCFLYESLSLASVSIHSNWTQIFTSEPLSLNCGVQGNSTGWRLRWFTGRGGESKCPTDWRSETGSSCSISSASPSDSGVYWCQSESGEQSNSVNITVHSECNQA</sequence>
<evidence type="ECO:0000256" key="2">
    <source>
        <dbReference type="ARBA" id="ARBA00023157"/>
    </source>
</evidence>
<protein>
    <recommendedName>
        <fullName evidence="4">Ig-like domain-containing protein</fullName>
    </recommendedName>
</protein>
<proteinExistence type="predicted"/>
<dbReference type="EMBL" id="JADWDJ010000024">
    <property type="protein sequence ID" value="KAG5261124.1"/>
    <property type="molecule type" value="Genomic_DNA"/>
</dbReference>
<dbReference type="PANTHER" id="PTHR11481:SF64">
    <property type="entry name" value="FC RECEPTOR-LIKE PROTEIN 4"/>
    <property type="match status" value="1"/>
</dbReference>
<feature type="chain" id="PRO_5043428446" description="Ig-like domain-containing protein" evidence="3">
    <location>
        <begin position="18"/>
        <end position="110"/>
    </location>
</feature>
<organism evidence="5 6">
    <name type="scientific">Alosa alosa</name>
    <name type="common">allis shad</name>
    <dbReference type="NCBI Taxonomy" id="278164"/>
    <lineage>
        <taxon>Eukaryota</taxon>
        <taxon>Metazoa</taxon>
        <taxon>Chordata</taxon>
        <taxon>Craniata</taxon>
        <taxon>Vertebrata</taxon>
        <taxon>Euteleostomi</taxon>
        <taxon>Actinopterygii</taxon>
        <taxon>Neopterygii</taxon>
        <taxon>Teleostei</taxon>
        <taxon>Clupei</taxon>
        <taxon>Clupeiformes</taxon>
        <taxon>Clupeoidei</taxon>
        <taxon>Clupeidae</taxon>
        <taxon>Alosa</taxon>
    </lineage>
</organism>
<accession>A0AAV6FEC1</accession>